<feature type="region of interest" description="Disordered" evidence="9">
    <location>
        <begin position="287"/>
        <end position="310"/>
    </location>
</feature>
<evidence type="ECO:0000256" key="7">
    <source>
        <dbReference type="ARBA" id="ARBA00023136"/>
    </source>
</evidence>
<reference evidence="11" key="1">
    <citation type="submission" date="2021-10" db="EMBL/GenBank/DDBJ databases">
        <title>De novo Genome Assembly of Clathrus columnatus (Basidiomycota, Fungi) Using Illumina and Nanopore Sequence Data.</title>
        <authorList>
            <person name="Ogiso-Tanaka E."/>
            <person name="Itagaki H."/>
            <person name="Hosoya T."/>
            <person name="Hosaka K."/>
        </authorList>
    </citation>
    <scope>NUCLEOTIDE SEQUENCE</scope>
    <source>
        <strain evidence="11">MO-923</strain>
    </source>
</reference>
<evidence type="ECO:0000256" key="2">
    <source>
        <dbReference type="ARBA" id="ARBA00006175"/>
    </source>
</evidence>
<keyword evidence="3 8" id="KW-0813">Transport</keyword>
<keyword evidence="7 10" id="KW-0472">Membrane</keyword>
<evidence type="ECO:0000256" key="1">
    <source>
        <dbReference type="ARBA" id="ARBA00004141"/>
    </source>
</evidence>
<dbReference type="InterPro" id="IPR050363">
    <property type="entry name" value="MIP/Aquaporin"/>
</dbReference>
<keyword evidence="5" id="KW-0677">Repeat</keyword>
<evidence type="ECO:0000256" key="3">
    <source>
        <dbReference type="ARBA" id="ARBA00022448"/>
    </source>
</evidence>
<dbReference type="EMBL" id="BPWL01000003">
    <property type="protein sequence ID" value="GJJ08641.1"/>
    <property type="molecule type" value="Genomic_DNA"/>
</dbReference>
<dbReference type="InterPro" id="IPR000425">
    <property type="entry name" value="MIP"/>
</dbReference>
<dbReference type="AlphaFoldDB" id="A0AAV5A1V6"/>
<gene>
    <name evidence="11" type="ORF">Clacol_002860</name>
</gene>
<dbReference type="Pfam" id="PF00230">
    <property type="entry name" value="MIP"/>
    <property type="match status" value="1"/>
</dbReference>
<dbReference type="PANTHER" id="PTHR43829:SF14">
    <property type="entry name" value="AQUAPORIN 3"/>
    <property type="match status" value="1"/>
</dbReference>
<name>A0AAV5A1V6_9AGAM</name>
<dbReference type="Gene3D" id="1.20.1080.10">
    <property type="entry name" value="Glycerol uptake facilitator protein"/>
    <property type="match status" value="1"/>
</dbReference>
<protein>
    <recommendedName>
        <fullName evidence="13">Aquaporin-like protein</fullName>
    </recommendedName>
</protein>
<organism evidence="11 12">
    <name type="scientific">Clathrus columnatus</name>
    <dbReference type="NCBI Taxonomy" id="1419009"/>
    <lineage>
        <taxon>Eukaryota</taxon>
        <taxon>Fungi</taxon>
        <taxon>Dikarya</taxon>
        <taxon>Basidiomycota</taxon>
        <taxon>Agaricomycotina</taxon>
        <taxon>Agaricomycetes</taxon>
        <taxon>Phallomycetidae</taxon>
        <taxon>Phallales</taxon>
        <taxon>Clathraceae</taxon>
        <taxon>Clathrus</taxon>
    </lineage>
</organism>
<keyword evidence="4 8" id="KW-0812">Transmembrane</keyword>
<comment type="similarity">
    <text evidence="2 8">Belongs to the MIP/aquaporin (TC 1.A.8) family.</text>
</comment>
<evidence type="ECO:0008006" key="13">
    <source>
        <dbReference type="Google" id="ProtNLM"/>
    </source>
</evidence>
<evidence type="ECO:0000256" key="5">
    <source>
        <dbReference type="ARBA" id="ARBA00022737"/>
    </source>
</evidence>
<evidence type="ECO:0000256" key="6">
    <source>
        <dbReference type="ARBA" id="ARBA00022989"/>
    </source>
</evidence>
<evidence type="ECO:0000256" key="4">
    <source>
        <dbReference type="ARBA" id="ARBA00022692"/>
    </source>
</evidence>
<proteinExistence type="inferred from homology"/>
<evidence type="ECO:0000313" key="11">
    <source>
        <dbReference type="EMBL" id="GJJ08641.1"/>
    </source>
</evidence>
<dbReference type="SUPFAM" id="SSF81338">
    <property type="entry name" value="Aquaporin-like"/>
    <property type="match status" value="1"/>
</dbReference>
<evidence type="ECO:0000256" key="8">
    <source>
        <dbReference type="RuleBase" id="RU000477"/>
    </source>
</evidence>
<evidence type="ECO:0000256" key="10">
    <source>
        <dbReference type="SAM" id="Phobius"/>
    </source>
</evidence>
<feature type="transmembrane region" description="Helical" evidence="10">
    <location>
        <begin position="174"/>
        <end position="196"/>
    </location>
</feature>
<keyword evidence="6 10" id="KW-1133">Transmembrane helix</keyword>
<feature type="transmembrane region" description="Helical" evidence="10">
    <location>
        <begin position="83"/>
        <end position="102"/>
    </location>
</feature>
<feature type="compositionally biased region" description="Polar residues" evidence="9">
    <location>
        <begin position="289"/>
        <end position="302"/>
    </location>
</feature>
<comment type="caution">
    <text evidence="11">The sequence shown here is derived from an EMBL/GenBank/DDBJ whole genome shotgun (WGS) entry which is preliminary data.</text>
</comment>
<accession>A0AAV5A1V6</accession>
<dbReference type="PRINTS" id="PR00783">
    <property type="entry name" value="MINTRINSICP"/>
</dbReference>
<comment type="subcellular location">
    <subcellularLocation>
        <location evidence="1">Membrane</location>
        <topology evidence="1">Multi-pass membrane protein</topology>
    </subcellularLocation>
</comment>
<dbReference type="GO" id="GO:0015254">
    <property type="term" value="F:glycerol channel activity"/>
    <property type="evidence" value="ECO:0007669"/>
    <property type="project" value="TreeGrafter"/>
</dbReference>
<dbReference type="PANTHER" id="PTHR43829">
    <property type="entry name" value="AQUAPORIN OR AQUAGLYCEROPORIN RELATED"/>
    <property type="match status" value="1"/>
</dbReference>
<evidence type="ECO:0000256" key="9">
    <source>
        <dbReference type="SAM" id="MobiDB-lite"/>
    </source>
</evidence>
<sequence length="310" mass="33450">MEGIGEFTGVFFYVYCGVGATAANNIGNLGKIAGIGSLLTVGFAYALGIATAVAIAGSNSGGHFNPCVTISHAVWHGFPWRKVLPFMFFQILGAYFACFLVYGQYRTTLRELESALIANNMYDQIQFTPNGVAGIFALYTQPGANLRDVFMNEFFVDFFLGLIIWGAMDPTNFFVSPTVAPWIIGLAYAVMIWDFAPAASKHPFSGLVSANTARDLGARLMAITVWGTKANGGTYAAISALTNIPATLLATFVYEVFFTDSSRVLPMAQQDFLNGHKAHLDHKKLDPSQRITSSTHGSTEKASFQAVDGV</sequence>
<keyword evidence="12" id="KW-1185">Reference proteome</keyword>
<feature type="transmembrane region" description="Helical" evidence="10">
    <location>
        <begin position="32"/>
        <end position="56"/>
    </location>
</feature>
<dbReference type="GO" id="GO:0015250">
    <property type="term" value="F:water channel activity"/>
    <property type="evidence" value="ECO:0007669"/>
    <property type="project" value="TreeGrafter"/>
</dbReference>
<dbReference type="InterPro" id="IPR023271">
    <property type="entry name" value="Aquaporin-like"/>
</dbReference>
<dbReference type="Proteomes" id="UP001050691">
    <property type="component" value="Unassembled WGS sequence"/>
</dbReference>
<evidence type="ECO:0000313" key="12">
    <source>
        <dbReference type="Proteomes" id="UP001050691"/>
    </source>
</evidence>
<dbReference type="GO" id="GO:0005886">
    <property type="term" value="C:plasma membrane"/>
    <property type="evidence" value="ECO:0007669"/>
    <property type="project" value="TreeGrafter"/>
</dbReference>